<dbReference type="InterPro" id="IPR026004">
    <property type="entry name" value="Septum_form"/>
</dbReference>
<dbReference type="PROSITE" id="PS51257">
    <property type="entry name" value="PROKAR_LIPOPROTEIN"/>
    <property type="match status" value="1"/>
</dbReference>
<name>A0A1C5H2P1_9ACTN</name>
<evidence type="ECO:0000256" key="1">
    <source>
        <dbReference type="SAM" id="MobiDB-lite"/>
    </source>
</evidence>
<evidence type="ECO:0000256" key="2">
    <source>
        <dbReference type="SAM" id="SignalP"/>
    </source>
</evidence>
<dbReference type="RefSeq" id="WP_088969344.1">
    <property type="nucleotide sequence ID" value="NZ_JBHLYF010000044.1"/>
</dbReference>
<sequence length="289" mass="31595">MRRRLRGTALGLLLATLMSGCADSAEAPTWQSAATPTADSAVPVAGACHREVEVVAYRFAYPAVDCAKTHRTETVHVGTFTGTAATRVTPPPAGSADMRTAFKACDARATRFVGANWRGGLMSVRVVTPEPKDWTTGSRWYRCDLFALSSIDGSSSRRTPDHSATQRTGSLRGALTRPSPLRLACFDEDKWGNLGPVGCTRAHHFEYVGIWTAPEGTYEFAGRDPAVIHNRCREVIARRIRGTADERPVPGSGTMYRLPSPGAWQRGDRGIRCFYWSGEYRTMSRPLKG</sequence>
<gene>
    <name evidence="4" type="ORF">GA0074704_0933</name>
</gene>
<keyword evidence="5" id="KW-1185">Reference proteome</keyword>
<evidence type="ECO:0000259" key="3">
    <source>
        <dbReference type="Pfam" id="PF13845"/>
    </source>
</evidence>
<feature type="chain" id="PRO_5008717259" evidence="2">
    <location>
        <begin position="25"/>
        <end position="289"/>
    </location>
</feature>
<feature type="region of interest" description="Disordered" evidence="1">
    <location>
        <begin position="153"/>
        <end position="173"/>
    </location>
</feature>
<evidence type="ECO:0000313" key="4">
    <source>
        <dbReference type="EMBL" id="SCG40163.1"/>
    </source>
</evidence>
<feature type="domain" description="Septum formation-related" evidence="3">
    <location>
        <begin position="45"/>
        <end position="273"/>
    </location>
</feature>
<accession>A0A1C5H2P1</accession>
<reference evidence="4 5" key="1">
    <citation type="submission" date="2016-06" db="EMBL/GenBank/DDBJ databases">
        <authorList>
            <person name="Kjaerup R.B."/>
            <person name="Dalgaard T.S."/>
            <person name="Juul-Madsen H.R."/>
        </authorList>
    </citation>
    <scope>NUCLEOTIDE SEQUENCE [LARGE SCALE GENOMIC DNA]</scope>
    <source>
        <strain evidence="4 5">DSM 45097</strain>
    </source>
</reference>
<keyword evidence="2" id="KW-0732">Signal</keyword>
<evidence type="ECO:0000313" key="5">
    <source>
        <dbReference type="Proteomes" id="UP000198210"/>
    </source>
</evidence>
<feature type="compositionally biased region" description="Polar residues" evidence="1">
    <location>
        <begin position="153"/>
        <end position="169"/>
    </location>
</feature>
<dbReference type="Pfam" id="PF13845">
    <property type="entry name" value="Septum_form"/>
    <property type="match status" value="1"/>
</dbReference>
<protein>
    <submittedName>
        <fullName evidence="4">Septum formation</fullName>
    </submittedName>
</protein>
<organism evidence="4 5">
    <name type="scientific">Micromonospora siamensis</name>
    <dbReference type="NCBI Taxonomy" id="299152"/>
    <lineage>
        <taxon>Bacteria</taxon>
        <taxon>Bacillati</taxon>
        <taxon>Actinomycetota</taxon>
        <taxon>Actinomycetes</taxon>
        <taxon>Micromonosporales</taxon>
        <taxon>Micromonosporaceae</taxon>
        <taxon>Micromonospora</taxon>
    </lineage>
</organism>
<dbReference type="AlphaFoldDB" id="A0A1C5H2P1"/>
<dbReference type="Proteomes" id="UP000198210">
    <property type="component" value="Chromosome I"/>
</dbReference>
<dbReference type="EMBL" id="LT607751">
    <property type="protein sequence ID" value="SCG40163.1"/>
    <property type="molecule type" value="Genomic_DNA"/>
</dbReference>
<feature type="signal peptide" evidence="2">
    <location>
        <begin position="1"/>
        <end position="24"/>
    </location>
</feature>
<proteinExistence type="predicted"/>